<gene>
    <name evidence="8" type="ORF">EII34_04945</name>
</gene>
<sequence>MTSLTSSDMTDTLPTSPIQAAYAIGADPHQPLGGQHCLGYVEFAGRTIDIDRLGSAVRGLHRHPSLRATMPDPGHLKDRRPAPATLTVNDLRSCPTPEEELTAIRHRLNHFPVDLTTGRTWSVEATLLPDGTTIVHILASLIVTDLAGIGRMAADLAAGLAHPSSPLTRYTFPELSTALGRRPAPSARRDPDPRREPVLPAPELPEGTPTPTATTDRLLHLIPDGTWRHIAGHARRLRVSPTALVLGVFEECLRRWSTVPEFIVTVTGVDTRGTEDHVADRTRTFLHRSLPASDLATLAAEAGQELRCRLSRGVEATEELRRALAEEGHSGMSPYVFTYAPDTPLFPAEVIETLGEAQTPRSSTPQVIIDCQIIRITDAGVTVSFDVRRGALDPHVAEQLFTTFINALLRLAAAGRDGLDPTLESLITLPQDTLDARARVNSVPRVAGGLLHAPVIAAATRTPDAPALLWDPAQHPAHPTGVMTYRHLMARVRGLAGRIAATVAPGSVVGIRLPKGPDQVVAVLAVLYAGCCYLPLGVDQPEERVARIRDASGMALLVDSDVIASEDGHELGSPVDVDEDQVAYIIYTSGSTGEPKGVAIRHHSAANTVADVNSRNDVGPADRTLAVSALDFDLSVYDIFGPLSVGGAVVLISEASRRDAFHWADLVRRHAVTVWNSVPNLAEMLCVAADQPLGLRRVLCSGDWIDPGLPARLADVAPGACLVAMGGATEAAIWSNEFVVTAPEDLDPAWASIPYGIPLSGQRYRVADPSGRDCPDRVTGELWIGGVGVAAGYHAAEELTADRFVEVDGERWYRTGDLGMWLPGPLLIFLGRADTQVKVRGHRIECGEVEHALHQLPGVQETVVTPIRNRSALGAVLVGEGPDDETIIAALRERLPGYMIPAVFARAEELRLTSNGKTDRRWARELLEAGRPGGHADPVDSPVAEEWMAVLGVDHVDVEQNFFSVGGDSLMATDLCSRLRRHGLDVTVADLFSAPRFTDLEQLCRRTRVPSPTTTTTVTPTGAFPLTPLQRAYALGADGMVGVVRTSPLFATILETRDGSAIDLARLAATATDLVAELDVLRCRRVEDTCQDVAASSPVVPRHVADLTTALRDPVLDLEHSPVLELLTDGTPGRVGLRLSYLPLDARSLACVLSCLLDDAAGVARRLSVAPDLTAFRRHCAQQAAIEEDPVPEDAPALPPAPTLAHRHPSGEPVWAASRRLHVPTAQVAQLTRRARELGVTESALLLHAFAEQLGRVTGQERMGIIVPVSYRPADLDHEVLGNFTTLSLCAAGPGVDLAEVHSALGRAAGGIAPDGNRIVHAGRAAYPVVFTSTIGVATARDATVGHLRPVWSLTSTPGVLVDCQVESRDDGLEIRLDHPEGIVDGDVIDLLLHGMAEALGVAPSAPEASSPGPGDLAWQESLLVSAREAAADHPVRPGLEAVAAAWHAYQPTTAPVPVPPDLAGLLADCITGRSRATTLLEHPDLSPQALLLASPGIDAVLQDLVSVIRGLPDPATVVELGCGIGLFRDVVLAALRTTDPGRADRLRWISVEPDALLRDLALDRGVRALQSAPVEPVDLVVACASLHRDPRLRTELTRISGGRCWVLEIPDLQITSLLSAALVNPDVVKADGPLKGLPHWWRMVEEAGWRPVSVTAHDPAFLILHARAKAPSPTVSRAPAPTIAAAPEPAPSSPPAVGVRNLLRDLWQRHLGVSGVDDDSDFFALGGDSLTATRVLADLRAAGHRPRLVELFNHPRLADLAALLSTRDTSSPPTPAGPGPVPSPETPRPGHRLTEVQQAYLAGRAPQQLLGGVSAHCYYEFRCDDFDAARFTAAVETVVRDHPGLRTLVDQEARIVDTVPSVVTEHPDPRGATRTEVVDLSRNSALVIRFRREPGEAATIGIGMDNAVLDGASMLLVLADIGRRYGGDTSPLPPGPSFADHVAAHPWVTGESPTDAASRHRVEEDRKYWDQVAQRLPAAPDLVPRERLTRVDGPTFARVAADLDPSTWQQVRTVAARNGVTPAAVVLAAYAGELAAWSGQQELTVNVTRFDRDPTQPGIDRVVGDFTSLVPVGCHVRPDEELWDLAARIQTQLAEAGDHDTAGTLWVQRRVLQRTGDPVAALLPVVFTCGLGLAPEGTRLDDFGFGRLVHAASQTPQTMLDLQVSADAHGLHLTADHVTELLGSTEVQHHVSGIVTRLAASVAPVATPPSQAGATLHDQIHDIWREILDLPPGGQGLNFFTAGGDSLRATRCVRLLRERIHPGIDLRMLLVNPDLDRFVTAVSGLSPHPSTIDDSTTGIEEGTL</sequence>
<dbReference type="Pfam" id="PF00550">
    <property type="entry name" value="PP-binding"/>
    <property type="match status" value="3"/>
</dbReference>
<dbReference type="PROSITE" id="PS00455">
    <property type="entry name" value="AMP_BINDING"/>
    <property type="match status" value="1"/>
</dbReference>
<dbReference type="InterPro" id="IPR036736">
    <property type="entry name" value="ACP-like_sf"/>
</dbReference>
<keyword evidence="5" id="KW-0436">Ligase</keyword>
<dbReference type="SUPFAM" id="SSF53335">
    <property type="entry name" value="S-adenosyl-L-methionine-dependent methyltransferases"/>
    <property type="match status" value="1"/>
</dbReference>
<dbReference type="Gene3D" id="1.10.1200.10">
    <property type="entry name" value="ACP-like"/>
    <property type="match status" value="3"/>
</dbReference>
<evidence type="ECO:0000256" key="2">
    <source>
        <dbReference type="ARBA" id="ARBA00004924"/>
    </source>
</evidence>
<dbReference type="Proteomes" id="UP000280819">
    <property type="component" value="Unassembled WGS sequence"/>
</dbReference>
<dbReference type="GO" id="GO:0016874">
    <property type="term" value="F:ligase activity"/>
    <property type="evidence" value="ECO:0007669"/>
    <property type="project" value="UniProtKB-KW"/>
</dbReference>
<comment type="caution">
    <text evidence="8">The sequence shown here is derived from an EMBL/GenBank/DDBJ whole genome shotgun (WGS) entry which is preliminary data.</text>
</comment>
<dbReference type="InterPro" id="IPR006162">
    <property type="entry name" value="Ppantetheine_attach_site"/>
</dbReference>
<dbReference type="SUPFAM" id="SSF52777">
    <property type="entry name" value="CoA-dependent acyltransferases"/>
    <property type="match status" value="5"/>
</dbReference>
<evidence type="ECO:0000256" key="1">
    <source>
        <dbReference type="ARBA" id="ARBA00001957"/>
    </source>
</evidence>
<dbReference type="InterPro" id="IPR029063">
    <property type="entry name" value="SAM-dependent_MTases_sf"/>
</dbReference>
<dbReference type="SUPFAM" id="SSF56801">
    <property type="entry name" value="Acetyl-CoA synthetase-like"/>
    <property type="match status" value="1"/>
</dbReference>
<evidence type="ECO:0000259" key="7">
    <source>
        <dbReference type="PROSITE" id="PS50075"/>
    </source>
</evidence>
<evidence type="ECO:0000313" key="8">
    <source>
        <dbReference type="EMBL" id="RRD06033.1"/>
    </source>
</evidence>
<evidence type="ECO:0000313" key="9">
    <source>
        <dbReference type="Proteomes" id="UP000280819"/>
    </source>
</evidence>
<dbReference type="SUPFAM" id="SSF47336">
    <property type="entry name" value="ACP-like"/>
    <property type="match status" value="3"/>
</dbReference>
<feature type="region of interest" description="Disordered" evidence="6">
    <location>
        <begin position="174"/>
        <end position="212"/>
    </location>
</feature>
<keyword evidence="3" id="KW-0596">Phosphopantetheine</keyword>
<dbReference type="GO" id="GO:0005737">
    <property type="term" value="C:cytoplasm"/>
    <property type="evidence" value="ECO:0007669"/>
    <property type="project" value="TreeGrafter"/>
</dbReference>
<dbReference type="GO" id="GO:0043041">
    <property type="term" value="P:amino acid activation for nonribosomal peptide biosynthetic process"/>
    <property type="evidence" value="ECO:0007669"/>
    <property type="project" value="TreeGrafter"/>
</dbReference>
<dbReference type="InterPro" id="IPR020806">
    <property type="entry name" value="PKS_PP-bd"/>
</dbReference>
<dbReference type="SMART" id="SM00823">
    <property type="entry name" value="PKS_PP"/>
    <property type="match status" value="2"/>
</dbReference>
<dbReference type="InterPro" id="IPR000873">
    <property type="entry name" value="AMP-dep_synth/lig_dom"/>
</dbReference>
<keyword evidence="4" id="KW-0597">Phosphoprotein</keyword>
<feature type="region of interest" description="Disordered" evidence="6">
    <location>
        <begin position="1767"/>
        <end position="1792"/>
    </location>
</feature>
<proteinExistence type="predicted"/>
<evidence type="ECO:0000256" key="4">
    <source>
        <dbReference type="ARBA" id="ARBA00022553"/>
    </source>
</evidence>
<organism evidence="8 9">
    <name type="scientific">Arachnia propionica</name>
    <dbReference type="NCBI Taxonomy" id="1750"/>
    <lineage>
        <taxon>Bacteria</taxon>
        <taxon>Bacillati</taxon>
        <taxon>Actinomycetota</taxon>
        <taxon>Actinomycetes</taxon>
        <taxon>Propionibacteriales</taxon>
        <taxon>Propionibacteriaceae</taxon>
        <taxon>Arachnia</taxon>
    </lineage>
</organism>
<dbReference type="PANTHER" id="PTHR45527">
    <property type="entry name" value="NONRIBOSOMAL PEPTIDE SYNTHETASE"/>
    <property type="match status" value="1"/>
</dbReference>
<dbReference type="GO" id="GO:0008610">
    <property type="term" value="P:lipid biosynthetic process"/>
    <property type="evidence" value="ECO:0007669"/>
    <property type="project" value="UniProtKB-ARBA"/>
</dbReference>
<feature type="domain" description="Carrier" evidence="7">
    <location>
        <begin position="1695"/>
        <end position="1769"/>
    </location>
</feature>
<dbReference type="Pfam" id="PF13193">
    <property type="entry name" value="AMP-binding_C"/>
    <property type="match status" value="1"/>
</dbReference>
<dbReference type="InterPro" id="IPR010071">
    <property type="entry name" value="AA_adenyl_dom"/>
</dbReference>
<dbReference type="InterPro" id="IPR020845">
    <property type="entry name" value="AMP-binding_CS"/>
</dbReference>
<evidence type="ECO:0000256" key="3">
    <source>
        <dbReference type="ARBA" id="ARBA00022450"/>
    </source>
</evidence>
<dbReference type="InterPro" id="IPR042099">
    <property type="entry name" value="ANL_N_sf"/>
</dbReference>
<dbReference type="InterPro" id="IPR025110">
    <property type="entry name" value="AMP-bd_C"/>
</dbReference>
<dbReference type="InterPro" id="IPR045851">
    <property type="entry name" value="AMP-bd_C_sf"/>
</dbReference>
<dbReference type="EMBL" id="RQZG01000004">
    <property type="protein sequence ID" value="RRD06033.1"/>
    <property type="molecule type" value="Genomic_DNA"/>
</dbReference>
<feature type="compositionally biased region" description="Pro residues" evidence="6">
    <location>
        <begin position="1773"/>
        <end position="1788"/>
    </location>
</feature>
<evidence type="ECO:0000256" key="5">
    <source>
        <dbReference type="ARBA" id="ARBA00022598"/>
    </source>
</evidence>
<evidence type="ECO:0000256" key="6">
    <source>
        <dbReference type="SAM" id="MobiDB-lite"/>
    </source>
</evidence>
<dbReference type="GO" id="GO:0031177">
    <property type="term" value="F:phosphopantetheine binding"/>
    <property type="evidence" value="ECO:0007669"/>
    <property type="project" value="InterPro"/>
</dbReference>
<dbReference type="Gene3D" id="3.40.50.12780">
    <property type="entry name" value="N-terminal domain of ligase-like"/>
    <property type="match status" value="1"/>
</dbReference>
<dbReference type="GO" id="GO:0044550">
    <property type="term" value="P:secondary metabolite biosynthetic process"/>
    <property type="evidence" value="ECO:0007669"/>
    <property type="project" value="TreeGrafter"/>
</dbReference>
<feature type="compositionally biased region" description="Basic and acidic residues" evidence="6">
    <location>
        <begin position="187"/>
        <end position="197"/>
    </location>
</feature>
<dbReference type="Gene3D" id="3.30.300.30">
    <property type="match status" value="1"/>
</dbReference>
<protein>
    <submittedName>
        <fullName evidence="8">Amino acid adenylation domain-containing protein</fullName>
    </submittedName>
</protein>
<dbReference type="InterPro" id="IPR009081">
    <property type="entry name" value="PP-bd_ACP"/>
</dbReference>
<accession>A0A3P1TC23</accession>
<comment type="cofactor">
    <cofactor evidence="1">
        <name>pantetheine 4'-phosphate</name>
        <dbReference type="ChEBI" id="CHEBI:47942"/>
    </cofactor>
</comment>
<dbReference type="Pfam" id="PF00668">
    <property type="entry name" value="Condensation"/>
    <property type="match status" value="1"/>
</dbReference>
<dbReference type="InterPro" id="IPR023213">
    <property type="entry name" value="CAT-like_dom_sf"/>
</dbReference>
<dbReference type="RefSeq" id="WP_124843536.1">
    <property type="nucleotide sequence ID" value="NZ_RQZG01000004.1"/>
</dbReference>
<dbReference type="OrthoDB" id="9803968at2"/>
<dbReference type="InterPro" id="IPR001242">
    <property type="entry name" value="Condensation_dom"/>
</dbReference>
<feature type="domain" description="Carrier" evidence="7">
    <location>
        <begin position="934"/>
        <end position="1008"/>
    </location>
</feature>
<reference evidence="8 9" key="1">
    <citation type="submission" date="2018-11" db="EMBL/GenBank/DDBJ databases">
        <title>Genomes From Bacteria Associated with the Canine Oral Cavity: a Test Case for Automated Genome-Based Taxonomic Assignment.</title>
        <authorList>
            <person name="Coil D.A."/>
            <person name="Jospin G."/>
            <person name="Darling A.E."/>
            <person name="Wallis C."/>
            <person name="Davis I.J."/>
            <person name="Harris S."/>
            <person name="Eisen J.A."/>
            <person name="Holcombe L.J."/>
            <person name="O'Flynn C."/>
        </authorList>
    </citation>
    <scope>NUCLEOTIDE SEQUENCE [LARGE SCALE GENOMIC DNA]</scope>
    <source>
        <strain evidence="8 9">OH887_COT-365</strain>
    </source>
</reference>
<dbReference type="PROSITE" id="PS50075">
    <property type="entry name" value="CARRIER"/>
    <property type="match status" value="2"/>
</dbReference>
<dbReference type="Gene3D" id="3.30.559.10">
    <property type="entry name" value="Chloramphenicol acetyltransferase-like domain"/>
    <property type="match status" value="2"/>
</dbReference>
<dbReference type="Pfam" id="PF00501">
    <property type="entry name" value="AMP-binding"/>
    <property type="match status" value="1"/>
</dbReference>
<dbReference type="PROSITE" id="PS00012">
    <property type="entry name" value="PHOSPHOPANTETHEINE"/>
    <property type="match status" value="2"/>
</dbReference>
<comment type="pathway">
    <text evidence="2">Siderophore biosynthesis.</text>
</comment>
<name>A0A3P1TC23_9ACTN</name>
<dbReference type="Gene3D" id="3.30.559.30">
    <property type="entry name" value="Nonribosomal peptide synthetase, condensation domain"/>
    <property type="match status" value="3"/>
</dbReference>
<dbReference type="PANTHER" id="PTHR45527:SF10">
    <property type="entry name" value="PYOCHELIN SYNTHASE PCHF"/>
    <property type="match status" value="1"/>
</dbReference>
<dbReference type="NCBIfam" id="TIGR01733">
    <property type="entry name" value="AA-adenyl-dom"/>
    <property type="match status" value="1"/>
</dbReference>